<feature type="transmembrane region" description="Helical" evidence="1">
    <location>
        <begin position="51"/>
        <end position="72"/>
    </location>
</feature>
<organism evidence="2 3">
    <name type="scientific">Mycolicibacterium fortuitum</name>
    <name type="common">Mycobacterium fortuitum</name>
    <dbReference type="NCBI Taxonomy" id="1766"/>
    <lineage>
        <taxon>Bacteria</taxon>
        <taxon>Bacillati</taxon>
        <taxon>Actinomycetota</taxon>
        <taxon>Actinomycetes</taxon>
        <taxon>Mycobacteriales</taxon>
        <taxon>Mycobacteriaceae</taxon>
        <taxon>Mycolicibacterium</taxon>
    </lineage>
</organism>
<dbReference type="Proteomes" id="UP000255389">
    <property type="component" value="Unassembled WGS sequence"/>
</dbReference>
<name>A0A378WDS2_MYCFO</name>
<evidence type="ECO:0000313" key="3">
    <source>
        <dbReference type="Proteomes" id="UP000255389"/>
    </source>
</evidence>
<keyword evidence="1" id="KW-0812">Transmembrane</keyword>
<feature type="transmembrane region" description="Helical" evidence="1">
    <location>
        <begin position="78"/>
        <end position="99"/>
    </location>
</feature>
<reference evidence="2 3" key="1">
    <citation type="submission" date="2018-06" db="EMBL/GenBank/DDBJ databases">
        <authorList>
            <consortium name="Pathogen Informatics"/>
            <person name="Doyle S."/>
        </authorList>
    </citation>
    <scope>NUCLEOTIDE SEQUENCE [LARGE SCALE GENOMIC DNA]</scope>
    <source>
        <strain evidence="2 3">NCTC1542</strain>
    </source>
</reference>
<gene>
    <name evidence="2" type="ORF">NCTC1542_06906</name>
</gene>
<accession>A0A378WDS2</accession>
<protein>
    <submittedName>
        <fullName evidence="2">Uncharacterized protein</fullName>
    </submittedName>
</protein>
<dbReference type="EMBL" id="UGQY01000006">
    <property type="protein sequence ID" value="SUA31551.1"/>
    <property type="molecule type" value="Genomic_DNA"/>
</dbReference>
<sequence length="109" mass="11698">MTADLATTSMGESTLPPASIALLIAAGVVWLLGGAVVHLTSSPDVERRAYWAGYFGLGILAALAFLFSGWYISVMVFLMIAIPTLSHAYFRTSYLVLGGRTISGTNRRR</sequence>
<evidence type="ECO:0000313" key="2">
    <source>
        <dbReference type="EMBL" id="SUA31551.1"/>
    </source>
</evidence>
<evidence type="ECO:0000256" key="1">
    <source>
        <dbReference type="SAM" id="Phobius"/>
    </source>
</evidence>
<keyword evidence="1" id="KW-0472">Membrane</keyword>
<keyword evidence="1" id="KW-1133">Transmembrane helix</keyword>
<dbReference type="AlphaFoldDB" id="A0A378WDS2"/>
<proteinExistence type="predicted"/>
<feature type="transmembrane region" description="Helical" evidence="1">
    <location>
        <begin position="20"/>
        <end position="39"/>
    </location>
</feature>